<organism evidence="2 3">
    <name type="scientific">Tropilaelaps mercedesae</name>
    <dbReference type="NCBI Taxonomy" id="418985"/>
    <lineage>
        <taxon>Eukaryota</taxon>
        <taxon>Metazoa</taxon>
        <taxon>Ecdysozoa</taxon>
        <taxon>Arthropoda</taxon>
        <taxon>Chelicerata</taxon>
        <taxon>Arachnida</taxon>
        <taxon>Acari</taxon>
        <taxon>Parasitiformes</taxon>
        <taxon>Mesostigmata</taxon>
        <taxon>Gamasina</taxon>
        <taxon>Dermanyssoidea</taxon>
        <taxon>Laelapidae</taxon>
        <taxon>Tropilaelaps</taxon>
    </lineage>
</organism>
<evidence type="ECO:0000313" key="3">
    <source>
        <dbReference type="Proteomes" id="UP000192247"/>
    </source>
</evidence>
<comment type="caution">
    <text evidence="2">The sequence shown here is derived from an EMBL/GenBank/DDBJ whole genome shotgun (WGS) entry which is preliminary data.</text>
</comment>
<proteinExistence type="predicted"/>
<sequence>MKKGKINMSTVRINPEQEMSIYYVGKPQDPLDNFEAMPSDVPIAAATTVAASLTPAPAACLHPGTTTRPYEVSSRVFSTTQTAIVLTVLVTCIAGAILLLYSIDDRWKPDWKIVAFCDFDRLMKNGCPSESVNRVSAIIQQEADSRFRHFNGDTNYTALQLASSYFKRCRDLYLVNNGTYNQIISKTFSKNLTIVDVILLLSNQSPLFPVNMWQAVPCENSTCTLWKCEPAIAHTTLLSASSFAKRVAALNATLVEEHKKAINGVYQTLLDSLLAACTHSNDSTYELFEDDGRYAIASASFNALKPFHAHRSVVQWFIADMLIGLIRPRSVELALDYFSGIYDGGEIECLDSTKRIFGNITHLPYVDEQMERFAEAMQQVLSGKHLMKFFGSQHGNMSRLVLGLSDMRLAEIEQLNVSSLRPLKANVTFAEFASYEQLLDSIYRGNRRLKTAIVETQSTDNGKLVVPLILAKLLDVADTPVKDSLAQLLLRNSEQGVGTLDDDWLLPDGAL</sequence>
<keyword evidence="1" id="KW-1133">Transmembrane helix</keyword>
<reference evidence="2 3" key="1">
    <citation type="journal article" date="2017" name="Gigascience">
        <title>Draft genome of the honey bee ectoparasitic mite, Tropilaelaps mercedesae, is shaped by the parasitic life history.</title>
        <authorList>
            <person name="Dong X."/>
            <person name="Armstrong S.D."/>
            <person name="Xia D."/>
            <person name="Makepeace B.L."/>
            <person name="Darby A.C."/>
            <person name="Kadowaki T."/>
        </authorList>
    </citation>
    <scope>NUCLEOTIDE SEQUENCE [LARGE SCALE GENOMIC DNA]</scope>
    <source>
        <strain evidence="2">Wuxi-XJTLU</strain>
    </source>
</reference>
<evidence type="ECO:0000256" key="1">
    <source>
        <dbReference type="SAM" id="Phobius"/>
    </source>
</evidence>
<keyword evidence="1" id="KW-0472">Membrane</keyword>
<gene>
    <name evidence="2" type="ORF">BIW11_00349</name>
</gene>
<dbReference type="EMBL" id="MNPL01002566">
    <property type="protein sequence ID" value="OQR78169.1"/>
    <property type="molecule type" value="Genomic_DNA"/>
</dbReference>
<protein>
    <submittedName>
        <fullName evidence="2">Uncharacterized protein</fullName>
    </submittedName>
</protein>
<dbReference type="InParanoid" id="A0A1V9XXI1"/>
<name>A0A1V9XXI1_9ACAR</name>
<keyword evidence="3" id="KW-1185">Reference proteome</keyword>
<evidence type="ECO:0000313" key="2">
    <source>
        <dbReference type="EMBL" id="OQR78169.1"/>
    </source>
</evidence>
<feature type="transmembrane region" description="Helical" evidence="1">
    <location>
        <begin position="83"/>
        <end position="103"/>
    </location>
</feature>
<keyword evidence="1" id="KW-0812">Transmembrane</keyword>
<dbReference type="Proteomes" id="UP000192247">
    <property type="component" value="Unassembled WGS sequence"/>
</dbReference>
<dbReference type="AlphaFoldDB" id="A0A1V9XXI1"/>
<accession>A0A1V9XXI1</accession>